<reference evidence="11" key="2">
    <citation type="submission" date="2020-09" db="EMBL/GenBank/DDBJ databases">
        <authorList>
            <person name="Sun Q."/>
            <person name="Zhou Y."/>
        </authorList>
    </citation>
    <scope>NUCLEOTIDE SEQUENCE</scope>
    <source>
        <strain evidence="11">CGMCC 1.15425</strain>
    </source>
</reference>
<dbReference type="GO" id="GO:0050660">
    <property type="term" value="F:flavin adenine dinucleotide binding"/>
    <property type="evidence" value="ECO:0007669"/>
    <property type="project" value="InterPro"/>
</dbReference>
<comment type="function">
    <text evidence="7">Plays a role in the transport of magnesium and cobalt ions.</text>
</comment>
<keyword evidence="4" id="KW-0460">Magnesium</keyword>
<evidence type="ECO:0000256" key="7">
    <source>
        <dbReference type="ARBA" id="ARBA00037273"/>
    </source>
</evidence>
<feature type="domain" description="CBS" evidence="10">
    <location>
        <begin position="71"/>
        <end position="128"/>
    </location>
</feature>
<evidence type="ECO:0000256" key="5">
    <source>
        <dbReference type="ARBA" id="ARBA00023122"/>
    </source>
</evidence>
<reference evidence="11" key="1">
    <citation type="journal article" date="2014" name="Int. J. Syst. Evol. Microbiol.">
        <title>Complete genome sequence of Corynebacterium casei LMG S-19264T (=DSM 44701T), isolated from a smear-ripened cheese.</title>
        <authorList>
            <consortium name="US DOE Joint Genome Institute (JGI-PGF)"/>
            <person name="Walter F."/>
            <person name="Albersmeier A."/>
            <person name="Kalinowski J."/>
            <person name="Ruckert C."/>
        </authorList>
    </citation>
    <scope>NUCLEOTIDE SEQUENCE</scope>
    <source>
        <strain evidence="11">CGMCC 1.15425</strain>
    </source>
</reference>
<dbReference type="SMART" id="SM00116">
    <property type="entry name" value="CBS"/>
    <property type="match status" value="2"/>
</dbReference>
<dbReference type="InterPro" id="IPR044751">
    <property type="entry name" value="Ion_transp-like_CBS"/>
</dbReference>
<sequence length="299" mass="33762">MIDEPPSSEPRQRSWIERIAQVFSDEPTDIKSLLAMLRSAEQDQVLDADALSIIEGALQVSSMQVREIVIPRPQMATVSIQQSLAEILDIVVEAAHSRFPVTGENPDQIIGILLAKDLLPLALNPEAERFNLKDIIRPATFVPESKRLNVLLKEFRETRNHMAIVIDEYGTASGLVTIEDVLEQIVGEIDDEFDVDDESYIKRLDDQQYIIKALTPVEDFNEYFLTSFSDEEADTVGGLVLQELRHIPERDESVDLGEFQFTVLNSDSRQIRLLKLTLPVEVAARLHEQKEAAQQVKDS</sequence>
<dbReference type="EMBL" id="BMIY01000011">
    <property type="protein sequence ID" value="GFZ81376.1"/>
    <property type="molecule type" value="Genomic_DNA"/>
</dbReference>
<dbReference type="CDD" id="cd04590">
    <property type="entry name" value="CBS_pair_CorC_HlyC_assoc"/>
    <property type="match status" value="1"/>
</dbReference>
<dbReference type="InterPro" id="IPR036318">
    <property type="entry name" value="FAD-bd_PCMH-like_sf"/>
</dbReference>
<dbReference type="Pfam" id="PF03471">
    <property type="entry name" value="CorC_HlyC"/>
    <property type="match status" value="1"/>
</dbReference>
<evidence type="ECO:0000256" key="1">
    <source>
        <dbReference type="ARBA" id="ARBA00006337"/>
    </source>
</evidence>
<dbReference type="InterPro" id="IPR046342">
    <property type="entry name" value="CBS_dom_sf"/>
</dbReference>
<dbReference type="Pfam" id="PF00571">
    <property type="entry name" value="CBS"/>
    <property type="match status" value="2"/>
</dbReference>
<dbReference type="RefSeq" id="WP_068811291.1">
    <property type="nucleotide sequence ID" value="NZ_BMIY01000011.1"/>
</dbReference>
<dbReference type="SUPFAM" id="SSF54631">
    <property type="entry name" value="CBS-domain pair"/>
    <property type="match status" value="1"/>
</dbReference>
<feature type="domain" description="CBS" evidence="10">
    <location>
        <begin position="135"/>
        <end position="192"/>
    </location>
</feature>
<protein>
    <recommendedName>
        <fullName evidence="8">Magnesium and cobalt efflux protein CorC</fullName>
    </recommendedName>
</protein>
<evidence type="ECO:0000256" key="2">
    <source>
        <dbReference type="ARBA" id="ARBA00022448"/>
    </source>
</evidence>
<evidence type="ECO:0000256" key="4">
    <source>
        <dbReference type="ARBA" id="ARBA00022842"/>
    </source>
</evidence>
<gene>
    <name evidence="11" type="ORF">GCM10011403_25770</name>
</gene>
<dbReference type="GO" id="GO:0005886">
    <property type="term" value="C:plasma membrane"/>
    <property type="evidence" value="ECO:0007669"/>
    <property type="project" value="TreeGrafter"/>
</dbReference>
<dbReference type="Pfam" id="PF21917">
    <property type="entry name" value="NMB0537_N"/>
    <property type="match status" value="1"/>
</dbReference>
<keyword evidence="2" id="KW-0813">Transport</keyword>
<dbReference type="PANTHER" id="PTHR22777">
    <property type="entry name" value="HEMOLYSIN-RELATED"/>
    <property type="match status" value="1"/>
</dbReference>
<organism evidence="11 12">
    <name type="scientific">Pseudohongiella nitratireducens</name>
    <dbReference type="NCBI Taxonomy" id="1768907"/>
    <lineage>
        <taxon>Bacteria</taxon>
        <taxon>Pseudomonadati</taxon>
        <taxon>Pseudomonadota</taxon>
        <taxon>Gammaproteobacteria</taxon>
        <taxon>Pseudomonadales</taxon>
        <taxon>Pseudohongiellaceae</taxon>
        <taxon>Pseudohongiella</taxon>
    </lineage>
</organism>
<comment type="similarity">
    <text evidence="1">Belongs to the UPF0053 family.</text>
</comment>
<dbReference type="SMART" id="SM01091">
    <property type="entry name" value="CorC_HlyC"/>
    <property type="match status" value="1"/>
</dbReference>
<dbReference type="InterPro" id="IPR054115">
    <property type="entry name" value="CorC_N"/>
</dbReference>
<dbReference type="Proteomes" id="UP000627715">
    <property type="component" value="Unassembled WGS sequence"/>
</dbReference>
<name>A0A916QM13_9GAMM</name>
<evidence type="ECO:0000256" key="3">
    <source>
        <dbReference type="ARBA" id="ARBA00022737"/>
    </source>
</evidence>
<dbReference type="SUPFAM" id="SSF56176">
    <property type="entry name" value="FAD-binding/transporter-associated domain-like"/>
    <property type="match status" value="1"/>
</dbReference>
<dbReference type="AlphaFoldDB" id="A0A916QM13"/>
<accession>A0A916QM13</accession>
<evidence type="ECO:0000313" key="12">
    <source>
        <dbReference type="Proteomes" id="UP000627715"/>
    </source>
</evidence>
<comment type="caution">
    <text evidence="11">The sequence shown here is derived from an EMBL/GenBank/DDBJ whole genome shotgun (WGS) entry which is preliminary data.</text>
</comment>
<keyword evidence="12" id="KW-1185">Reference proteome</keyword>
<evidence type="ECO:0000259" key="10">
    <source>
        <dbReference type="PROSITE" id="PS51371"/>
    </source>
</evidence>
<dbReference type="InterPro" id="IPR016169">
    <property type="entry name" value="FAD-bd_PCMH_sub2"/>
</dbReference>
<dbReference type="Gene3D" id="3.10.580.10">
    <property type="entry name" value="CBS-domain"/>
    <property type="match status" value="1"/>
</dbReference>
<dbReference type="PROSITE" id="PS51371">
    <property type="entry name" value="CBS"/>
    <property type="match status" value="2"/>
</dbReference>
<evidence type="ECO:0000256" key="6">
    <source>
        <dbReference type="ARBA" id="ARBA00023285"/>
    </source>
</evidence>
<keyword evidence="5 9" id="KW-0129">CBS domain</keyword>
<keyword evidence="6" id="KW-0170">Cobalt</keyword>
<dbReference type="FunFam" id="3.10.580.10:FF:000002">
    <property type="entry name" value="Magnesium/cobalt efflux protein CorC"/>
    <property type="match status" value="1"/>
</dbReference>
<evidence type="ECO:0000256" key="8">
    <source>
        <dbReference type="ARBA" id="ARBA00040729"/>
    </source>
</evidence>
<dbReference type="PANTHER" id="PTHR22777:SF27">
    <property type="entry name" value="MAGNESIUM AND COBALT EFFLUX PROTEIN CORC"/>
    <property type="match status" value="1"/>
</dbReference>
<evidence type="ECO:0000256" key="9">
    <source>
        <dbReference type="PROSITE-ProRule" id="PRU00703"/>
    </source>
</evidence>
<proteinExistence type="inferred from homology"/>
<dbReference type="Gene3D" id="3.30.465.10">
    <property type="match status" value="1"/>
</dbReference>
<dbReference type="InterPro" id="IPR005170">
    <property type="entry name" value="Transptr-assoc_dom"/>
</dbReference>
<dbReference type="OrthoDB" id="9798188at2"/>
<evidence type="ECO:0000313" key="11">
    <source>
        <dbReference type="EMBL" id="GFZ81376.1"/>
    </source>
</evidence>
<keyword evidence="3" id="KW-0677">Repeat</keyword>
<dbReference type="InterPro" id="IPR000644">
    <property type="entry name" value="CBS_dom"/>
</dbReference>